<dbReference type="AlphaFoldDB" id="A0A1U7LP64"/>
<dbReference type="SUPFAM" id="SSF47005">
    <property type="entry name" value="Peripheral subunit-binding domain of 2-oxo acid dehydrogenase complex"/>
    <property type="match status" value="1"/>
</dbReference>
<accession>A0A1U7LP64</accession>
<dbReference type="Gene3D" id="2.40.50.100">
    <property type="match status" value="1"/>
</dbReference>
<organism evidence="5 6">
    <name type="scientific">Neolecta irregularis (strain DAH-3)</name>
    <dbReference type="NCBI Taxonomy" id="1198029"/>
    <lineage>
        <taxon>Eukaryota</taxon>
        <taxon>Fungi</taxon>
        <taxon>Dikarya</taxon>
        <taxon>Ascomycota</taxon>
        <taxon>Taphrinomycotina</taxon>
        <taxon>Neolectales</taxon>
        <taxon>Neolectaceae</taxon>
        <taxon>Neolecta</taxon>
    </lineage>
</organism>
<feature type="compositionally biased region" description="Basic and acidic residues" evidence="2">
    <location>
        <begin position="102"/>
        <end position="117"/>
    </location>
</feature>
<dbReference type="SUPFAM" id="SSF51230">
    <property type="entry name" value="Single hybrid motif"/>
    <property type="match status" value="1"/>
</dbReference>
<dbReference type="InterPro" id="IPR004167">
    <property type="entry name" value="PSBD"/>
</dbReference>
<dbReference type="PANTHER" id="PTHR23151:SF82">
    <property type="entry name" value="PYRUVATE DEHYDROGENASE COMPLEX PROTEIN X COMPONENT, MITOCHONDRIAL"/>
    <property type="match status" value="1"/>
</dbReference>
<protein>
    <submittedName>
        <fullName evidence="5">Putative pyruvate dehydrogenase protein X component, mitochondrial</fullName>
    </submittedName>
</protein>
<feature type="compositionally biased region" description="Polar residues" evidence="2">
    <location>
        <begin position="121"/>
        <end position="132"/>
    </location>
</feature>
<evidence type="ECO:0000259" key="4">
    <source>
        <dbReference type="PROSITE" id="PS51826"/>
    </source>
</evidence>
<comment type="caution">
    <text evidence="5">The sequence shown here is derived from an EMBL/GenBank/DDBJ whole genome shotgun (WGS) entry which is preliminary data.</text>
</comment>
<evidence type="ECO:0000313" key="6">
    <source>
        <dbReference type="Proteomes" id="UP000186594"/>
    </source>
</evidence>
<evidence type="ECO:0000256" key="1">
    <source>
        <dbReference type="ARBA" id="ARBA00007317"/>
    </source>
</evidence>
<dbReference type="PANTHER" id="PTHR23151">
    <property type="entry name" value="DIHYDROLIPOAMIDE ACETYL/SUCCINYL-TRANSFERASE-RELATED"/>
    <property type="match status" value="1"/>
</dbReference>
<keyword evidence="5" id="KW-0670">Pyruvate</keyword>
<dbReference type="Pfam" id="PF02817">
    <property type="entry name" value="E3_binding"/>
    <property type="match status" value="1"/>
</dbReference>
<keyword evidence="6" id="KW-1185">Reference proteome</keyword>
<comment type="similarity">
    <text evidence="1">Belongs to the 2-oxoacid dehydrogenase family.</text>
</comment>
<name>A0A1U7LP64_NEOID</name>
<evidence type="ECO:0000313" key="5">
    <source>
        <dbReference type="EMBL" id="OLL24460.1"/>
    </source>
</evidence>
<dbReference type="EMBL" id="LXFE01000789">
    <property type="protein sequence ID" value="OLL24460.1"/>
    <property type="molecule type" value="Genomic_DNA"/>
</dbReference>
<dbReference type="Pfam" id="PF00364">
    <property type="entry name" value="Biotin_lipoyl"/>
    <property type="match status" value="1"/>
</dbReference>
<dbReference type="OMA" id="AITKFAM"/>
<dbReference type="InterPro" id="IPR036625">
    <property type="entry name" value="E3-bd_dom_sf"/>
</dbReference>
<dbReference type="OrthoDB" id="202158at2759"/>
<proteinExistence type="inferred from homology"/>
<evidence type="ECO:0000256" key="2">
    <source>
        <dbReference type="SAM" id="MobiDB-lite"/>
    </source>
</evidence>
<dbReference type="CDD" id="cd06849">
    <property type="entry name" value="lipoyl_domain"/>
    <property type="match status" value="1"/>
</dbReference>
<dbReference type="Proteomes" id="UP000186594">
    <property type="component" value="Unassembled WGS sequence"/>
</dbReference>
<dbReference type="InterPro" id="IPR045257">
    <property type="entry name" value="E2/Pdx1"/>
</dbReference>
<reference evidence="5 6" key="1">
    <citation type="submission" date="2016-04" db="EMBL/GenBank/DDBJ databases">
        <title>Evolutionary innovation and constraint leading to complex multicellularity in the Ascomycota.</title>
        <authorList>
            <person name="Cisse O."/>
            <person name="Nguyen A."/>
            <person name="Hewitt D.A."/>
            <person name="Jedd G."/>
            <person name="Stajich J.E."/>
        </authorList>
    </citation>
    <scope>NUCLEOTIDE SEQUENCE [LARGE SCALE GENOMIC DNA]</scope>
    <source>
        <strain evidence="5 6">DAH-3</strain>
    </source>
</reference>
<dbReference type="InterPro" id="IPR000089">
    <property type="entry name" value="Biotin_lipoyl"/>
</dbReference>
<dbReference type="GO" id="GO:0045254">
    <property type="term" value="C:pyruvate dehydrogenase complex"/>
    <property type="evidence" value="ECO:0007669"/>
    <property type="project" value="InterPro"/>
</dbReference>
<dbReference type="GO" id="GO:0006086">
    <property type="term" value="P:pyruvate decarboxylation to acetyl-CoA"/>
    <property type="evidence" value="ECO:0007669"/>
    <property type="project" value="InterPro"/>
</dbReference>
<dbReference type="PROSITE" id="PS50968">
    <property type="entry name" value="BIOTINYL_LIPOYL"/>
    <property type="match status" value="1"/>
</dbReference>
<gene>
    <name evidence="5" type="ORF">NEOLI_004091</name>
</gene>
<feature type="domain" description="Peripheral subunit-binding (PSBD)" evidence="4">
    <location>
        <begin position="148"/>
        <end position="186"/>
    </location>
</feature>
<sequence>MTSIDIQITSRNHAATLFKLPAISPTVTAWDIKEWKIKEGQCYSAGDVLLEIENNKIPVEVKAQDNGTLASIWKNDGSQNIQVGEVIGVLAENGDDIPSLEILEKGKSSSRESRSIEKPLFSQSDPTENISEPPNPVLSKPRADNAFVHSPAVMHLLREYSITDPSRIIATGPNGRILKGDVLAHIGKINESTPKSLTDAFCKLSKLDLRNIKAVEPNLIKSTVTREKAEGTRNDTNKTAFEKSILKIIDVEIDLSKVEKLAEKISGMHLLEY</sequence>
<dbReference type="InterPro" id="IPR011053">
    <property type="entry name" value="Single_hybrid_motif"/>
</dbReference>
<dbReference type="STRING" id="1198029.A0A1U7LP64"/>
<dbReference type="PROSITE" id="PS51826">
    <property type="entry name" value="PSBD"/>
    <property type="match status" value="1"/>
</dbReference>
<feature type="domain" description="Lipoyl-binding" evidence="3">
    <location>
        <begin position="15"/>
        <end position="91"/>
    </location>
</feature>
<evidence type="ECO:0000259" key="3">
    <source>
        <dbReference type="PROSITE" id="PS50968"/>
    </source>
</evidence>
<feature type="region of interest" description="Disordered" evidence="2">
    <location>
        <begin position="102"/>
        <end position="142"/>
    </location>
</feature>
<dbReference type="GO" id="GO:0004742">
    <property type="term" value="F:dihydrolipoyllysine-residue acetyltransferase activity"/>
    <property type="evidence" value="ECO:0007669"/>
    <property type="project" value="TreeGrafter"/>
</dbReference>
<dbReference type="Gene3D" id="4.10.320.10">
    <property type="entry name" value="E3-binding domain"/>
    <property type="match status" value="1"/>
</dbReference>